<dbReference type="EMBL" id="LN614827">
    <property type="protein sequence ID" value="CEG57998.1"/>
    <property type="molecule type" value="Genomic_DNA"/>
</dbReference>
<evidence type="ECO:0000256" key="2">
    <source>
        <dbReference type="SAM" id="SignalP"/>
    </source>
</evidence>
<name>A0A098G671_9GAMM</name>
<keyword evidence="2" id="KW-0732">Signal</keyword>
<dbReference type="STRING" id="1212491.LFA_2629"/>
<protein>
    <submittedName>
        <fullName evidence="3">Uncharacterized protein</fullName>
    </submittedName>
</protein>
<dbReference type="HOGENOM" id="CLU_1794081_0_0_6"/>
<evidence type="ECO:0000313" key="3">
    <source>
        <dbReference type="EMBL" id="CEG57998.1"/>
    </source>
</evidence>
<dbReference type="KEGG" id="lfa:LFA_2629"/>
<keyword evidence="4" id="KW-1185">Reference proteome</keyword>
<gene>
    <name evidence="3" type="ORF">LFA_2629</name>
</gene>
<proteinExistence type="predicted"/>
<dbReference type="RefSeq" id="WP_052673958.1">
    <property type="nucleotide sequence ID" value="NZ_LN614827.1"/>
</dbReference>
<evidence type="ECO:0000313" key="4">
    <source>
        <dbReference type="Proteomes" id="UP000032430"/>
    </source>
</evidence>
<reference evidence="4" key="1">
    <citation type="submission" date="2014-09" db="EMBL/GenBank/DDBJ databases">
        <authorList>
            <person name="Gomez-Valero L."/>
        </authorList>
    </citation>
    <scope>NUCLEOTIDE SEQUENCE [LARGE SCALE GENOMIC DNA]</scope>
    <source>
        <strain evidence="4">ATCC700992</strain>
    </source>
</reference>
<sequence>MNSSHRCRALFLVIGFALSSIVFAEHGGGGYHQGNTGGYHQGNTGGYHQGNTGGYHQGNTGGYHQGNTGGYHQGIYNQYDGYHHNYDNNYYSGYSIGNYYPSGGWVAPTVVIDPSVNTTVDESDCQTIQQCNDDGTCILTQDCY</sequence>
<organism evidence="3 4">
    <name type="scientific">Legionella fallonii LLAP-10</name>
    <dbReference type="NCBI Taxonomy" id="1212491"/>
    <lineage>
        <taxon>Bacteria</taxon>
        <taxon>Pseudomonadati</taxon>
        <taxon>Pseudomonadota</taxon>
        <taxon>Gammaproteobacteria</taxon>
        <taxon>Legionellales</taxon>
        <taxon>Legionellaceae</taxon>
        <taxon>Legionella</taxon>
    </lineage>
</organism>
<feature type="region of interest" description="Disordered" evidence="1">
    <location>
        <begin position="42"/>
        <end position="61"/>
    </location>
</feature>
<dbReference type="AlphaFoldDB" id="A0A098G671"/>
<evidence type="ECO:0000256" key="1">
    <source>
        <dbReference type="SAM" id="MobiDB-lite"/>
    </source>
</evidence>
<feature type="chain" id="PRO_5001942725" evidence="2">
    <location>
        <begin position="25"/>
        <end position="144"/>
    </location>
</feature>
<feature type="signal peptide" evidence="2">
    <location>
        <begin position="1"/>
        <end position="24"/>
    </location>
</feature>
<accession>A0A098G671</accession>
<dbReference type="Proteomes" id="UP000032430">
    <property type="component" value="Chromosome I"/>
</dbReference>